<evidence type="ECO:0000313" key="3">
    <source>
        <dbReference type="EMBL" id="KAK7284140.1"/>
    </source>
</evidence>
<dbReference type="Proteomes" id="UP001359559">
    <property type="component" value="Unassembled WGS sequence"/>
</dbReference>
<dbReference type="SMART" id="SM00028">
    <property type="entry name" value="TPR"/>
    <property type="match status" value="6"/>
</dbReference>
<keyword evidence="4" id="KW-1185">Reference proteome</keyword>
<dbReference type="InterPro" id="IPR043376">
    <property type="entry name" value="NPG1-like"/>
</dbReference>
<dbReference type="Gene3D" id="1.25.40.10">
    <property type="entry name" value="Tetratricopeptide repeat domain"/>
    <property type="match status" value="3"/>
</dbReference>
<sequence>MMMKCLCSGQQLRGEDASDSLAIKDYYSWTASGRSFYDGQIERGMDSGSIEETGSSSRESGTLNNEEATALLGRCEYHEGNIEAALRIYERINIAAVTPKIKNSLAKSRESHKKHSNNHASPPMSIHNAGLLLEAIFLKARCLQVLGRFKEAAQTCKIILDIVESSLPEGLPQNFANDGKLPEIFTKAVQLLPELWILADSPRDVILSYRHSLLHPWNLDAETIAKIQKEFVVFLLYSGGEAIPSNLRSHMDGSFVPRNNLEEAILLLMILLRKTTLNKIKWDPSILDHLSFALSVSGDLTALAKQWEELLPGTINRRERYHALALCYHGAGNDLVALNLLRKLLSSNEDPKHVPALLVASKICCENPDLAKDGASLAHRVIENLDGKCDQLEGLASFLLGVSLSAHSKFAISNSERFERQSEALQSLETASKMTRMSSPPVLYCLSLEYAEQRKLDAALHYAKCFLNLEAGSNVKGWLLLARILSAQKRFMDAESIVNGALDQTGIWDQGELLQTKAKLQIAQCQLKSAIETYTQLLAIFLLQRKTFGSWKKLYKDYMDHAMNMEVEIWHDLANVYISLSQWHDAEVCLSKSKAIKLYSASRCHAIGKMYQKKGLYREALKAFHDALNIDCGHVPSLISTAVVLRQCSNGSNPAIRSFLMNALRLDRFNASAWHNLGIFHKAEGTMLEAAECFETANFLEESAPVEPFR</sequence>
<feature type="compositionally biased region" description="Low complexity" evidence="2">
    <location>
        <begin position="47"/>
        <end position="61"/>
    </location>
</feature>
<dbReference type="InterPro" id="IPR011990">
    <property type="entry name" value="TPR-like_helical_dom_sf"/>
</dbReference>
<dbReference type="PANTHER" id="PTHR44102">
    <property type="entry name" value="PROTEIN NPG1"/>
    <property type="match status" value="1"/>
</dbReference>
<proteinExistence type="predicted"/>
<dbReference type="SUPFAM" id="SSF48452">
    <property type="entry name" value="TPR-like"/>
    <property type="match status" value="2"/>
</dbReference>
<comment type="caution">
    <text evidence="3">The sequence shown here is derived from an EMBL/GenBank/DDBJ whole genome shotgun (WGS) entry which is preliminary data.</text>
</comment>
<organism evidence="3 4">
    <name type="scientific">Clitoria ternatea</name>
    <name type="common">Butterfly pea</name>
    <dbReference type="NCBI Taxonomy" id="43366"/>
    <lineage>
        <taxon>Eukaryota</taxon>
        <taxon>Viridiplantae</taxon>
        <taxon>Streptophyta</taxon>
        <taxon>Embryophyta</taxon>
        <taxon>Tracheophyta</taxon>
        <taxon>Spermatophyta</taxon>
        <taxon>Magnoliopsida</taxon>
        <taxon>eudicotyledons</taxon>
        <taxon>Gunneridae</taxon>
        <taxon>Pentapetalae</taxon>
        <taxon>rosids</taxon>
        <taxon>fabids</taxon>
        <taxon>Fabales</taxon>
        <taxon>Fabaceae</taxon>
        <taxon>Papilionoideae</taxon>
        <taxon>50 kb inversion clade</taxon>
        <taxon>NPAAA clade</taxon>
        <taxon>indigoferoid/millettioid clade</taxon>
        <taxon>Phaseoleae</taxon>
        <taxon>Clitoria</taxon>
    </lineage>
</organism>
<keyword evidence="1" id="KW-0802">TPR repeat</keyword>
<evidence type="ECO:0000256" key="1">
    <source>
        <dbReference type="PROSITE-ProRule" id="PRU00339"/>
    </source>
</evidence>
<accession>A0AAN9IQ03</accession>
<dbReference type="InterPro" id="IPR019734">
    <property type="entry name" value="TPR_rpt"/>
</dbReference>
<feature type="region of interest" description="Disordered" evidence="2">
    <location>
        <begin position="42"/>
        <end position="63"/>
    </location>
</feature>
<dbReference type="AlphaFoldDB" id="A0AAN9IQ03"/>
<evidence type="ECO:0000313" key="4">
    <source>
        <dbReference type="Proteomes" id="UP001359559"/>
    </source>
</evidence>
<protein>
    <submittedName>
        <fullName evidence="3">Uncharacterized protein</fullName>
    </submittedName>
</protein>
<name>A0AAN9IQ03_CLITE</name>
<evidence type="ECO:0000256" key="2">
    <source>
        <dbReference type="SAM" id="MobiDB-lite"/>
    </source>
</evidence>
<dbReference type="PANTHER" id="PTHR44102:SF8">
    <property type="entry name" value="TETRATRICOPEPTIDE-LIKE HELICAL DOMAIN-CONTAINING PROTEIN-RELATED"/>
    <property type="match status" value="1"/>
</dbReference>
<reference evidence="3 4" key="1">
    <citation type="submission" date="2024-01" db="EMBL/GenBank/DDBJ databases">
        <title>The genomes of 5 underutilized Papilionoideae crops provide insights into root nodulation and disease resistance.</title>
        <authorList>
            <person name="Yuan L."/>
        </authorList>
    </citation>
    <scope>NUCLEOTIDE SEQUENCE [LARGE SCALE GENOMIC DNA]</scope>
    <source>
        <strain evidence="3">LY-2023</strain>
        <tissue evidence="3">Leaf</tissue>
    </source>
</reference>
<dbReference type="EMBL" id="JAYKXN010000005">
    <property type="protein sequence ID" value="KAK7284140.1"/>
    <property type="molecule type" value="Genomic_DNA"/>
</dbReference>
<feature type="repeat" description="TPR" evidence="1">
    <location>
        <begin position="601"/>
        <end position="634"/>
    </location>
</feature>
<dbReference type="PROSITE" id="PS50005">
    <property type="entry name" value="TPR"/>
    <property type="match status" value="1"/>
</dbReference>
<gene>
    <name evidence="3" type="ORF">RJT34_18880</name>
</gene>